<dbReference type="STRING" id="525373.HMPREF0766_11865"/>
<gene>
    <name evidence="2" type="ORF">HMPREF0766_11865</name>
</gene>
<keyword evidence="3" id="KW-1185">Reference proteome</keyword>
<dbReference type="HOGENOM" id="CLU_1915765_0_0_10"/>
<evidence type="ECO:0000313" key="3">
    <source>
        <dbReference type="Proteomes" id="UP000006258"/>
    </source>
</evidence>
<name>D7VLJ5_SPHSI</name>
<keyword evidence="1" id="KW-1133">Transmembrane helix</keyword>
<protein>
    <submittedName>
        <fullName evidence="2">Uncharacterized protein</fullName>
    </submittedName>
</protein>
<keyword evidence="1" id="KW-0472">Membrane</keyword>
<evidence type="ECO:0000313" key="2">
    <source>
        <dbReference type="EMBL" id="EFK58468.1"/>
    </source>
</evidence>
<organism evidence="2 3">
    <name type="scientific">Sphingobacterium spiritivorum ATCC 33861</name>
    <dbReference type="NCBI Taxonomy" id="525373"/>
    <lineage>
        <taxon>Bacteria</taxon>
        <taxon>Pseudomonadati</taxon>
        <taxon>Bacteroidota</taxon>
        <taxon>Sphingobacteriia</taxon>
        <taxon>Sphingobacteriales</taxon>
        <taxon>Sphingobacteriaceae</taxon>
        <taxon>Sphingobacterium</taxon>
    </lineage>
</organism>
<reference evidence="2" key="1">
    <citation type="submission" date="2010-07" db="EMBL/GenBank/DDBJ databases">
        <authorList>
            <person name="Muzny D."/>
            <person name="Qin X."/>
            <person name="Buhay C."/>
            <person name="Dugan-Rocha S."/>
            <person name="Ding Y."/>
            <person name="Chen G."/>
            <person name="Hawes A."/>
            <person name="Holder M."/>
            <person name="Jhangiani S."/>
            <person name="Johnson A."/>
            <person name="Khan Z."/>
            <person name="Li Z."/>
            <person name="Liu W."/>
            <person name="Liu X."/>
            <person name="Perez L."/>
            <person name="Shen H."/>
            <person name="Wang Q."/>
            <person name="Watt J."/>
            <person name="Xi L."/>
            <person name="Xin Y."/>
            <person name="Zhou J."/>
            <person name="Deng J."/>
            <person name="Jiang H."/>
            <person name="Liu Y."/>
            <person name="Qu J."/>
            <person name="Song X.-Z."/>
            <person name="Zhang L."/>
            <person name="Villasana D."/>
            <person name="Johnson A."/>
            <person name="Liu J."/>
            <person name="Liyanage D."/>
            <person name="Lorensuhewa L."/>
            <person name="Robinson T."/>
            <person name="Song A."/>
            <person name="Song B.-B."/>
            <person name="Dinh H."/>
            <person name="Thornton R."/>
            <person name="Coyle M."/>
            <person name="Francisco L."/>
            <person name="Jackson L."/>
            <person name="Javaid M."/>
            <person name="Korchina V."/>
            <person name="Kovar C."/>
            <person name="Mata R."/>
            <person name="Mathew T."/>
            <person name="Ngo R."/>
            <person name="Nguyen L."/>
            <person name="Nguyen N."/>
            <person name="Okwuonu G."/>
            <person name="Ongeri F."/>
            <person name="Pham C."/>
            <person name="Simmons D."/>
            <person name="Wilczek-Boney K."/>
            <person name="Hale W."/>
            <person name="Jakkamsetti A."/>
            <person name="Pham P."/>
            <person name="Ruth R."/>
            <person name="San Lucas F."/>
            <person name="Warren J."/>
            <person name="Zhang J."/>
            <person name="Zhao Z."/>
            <person name="Zhou C."/>
            <person name="Zhu D."/>
            <person name="Lee S."/>
            <person name="Bess C."/>
            <person name="Blankenburg K."/>
            <person name="Forbes L."/>
            <person name="Fu Q."/>
            <person name="Gubbala S."/>
            <person name="Hirani K."/>
            <person name="Jayaseelan J.C."/>
            <person name="Lara F."/>
            <person name="Munidasa M."/>
            <person name="Palculict T."/>
            <person name="Patil S."/>
            <person name="Pu L.-L."/>
            <person name="Saada N."/>
            <person name="Tang L."/>
            <person name="Weissenberger G."/>
            <person name="Zhu Y."/>
            <person name="Hemphill L."/>
            <person name="Shang Y."/>
            <person name="Youmans B."/>
            <person name="Ayvaz T."/>
            <person name="Ross M."/>
            <person name="Santibanez J."/>
            <person name="Aqrawi P."/>
            <person name="Gross S."/>
            <person name="Joshi V."/>
            <person name="Fowler G."/>
            <person name="Nazareth L."/>
            <person name="Reid J."/>
            <person name="Worley K."/>
            <person name="Petrosino J."/>
            <person name="Highlander S."/>
            <person name="Gibbs R."/>
        </authorList>
    </citation>
    <scope>NUCLEOTIDE SEQUENCE [LARGE SCALE GENOMIC DNA]</scope>
    <source>
        <strain evidence="2">ATCC 33861</strain>
    </source>
</reference>
<dbReference type="AlphaFoldDB" id="D7VLJ5"/>
<evidence type="ECO:0000256" key="1">
    <source>
        <dbReference type="SAM" id="Phobius"/>
    </source>
</evidence>
<feature type="transmembrane region" description="Helical" evidence="1">
    <location>
        <begin position="73"/>
        <end position="91"/>
    </location>
</feature>
<proteinExistence type="predicted"/>
<comment type="caution">
    <text evidence="2">The sequence shown here is derived from an EMBL/GenBank/DDBJ whole genome shotgun (WGS) entry which is preliminary data.</text>
</comment>
<accession>D7VLJ5</accession>
<dbReference type="EMBL" id="ACHA02000006">
    <property type="protein sequence ID" value="EFK58468.1"/>
    <property type="molecule type" value="Genomic_DNA"/>
</dbReference>
<sequence>MFSPYFFCFDSVKYFFGSFGIIPKSGCKCQFLFLIDLFFLDINVKDASSGMLHDPSSLEYVLWSCIKSKDLKVLSHLSGLLTFLNLVFFVFQRALRKGNMFVFHLIGRGNLLSLNKYKSYVTKNRFYADKCI</sequence>
<keyword evidence="1" id="KW-0812">Transmembrane</keyword>
<dbReference type="Proteomes" id="UP000006258">
    <property type="component" value="Unassembled WGS sequence"/>
</dbReference>